<evidence type="ECO:0000259" key="3">
    <source>
        <dbReference type="Pfam" id="PF00535"/>
    </source>
</evidence>
<evidence type="ECO:0000313" key="5">
    <source>
        <dbReference type="EMBL" id="PZR80471.1"/>
    </source>
</evidence>
<evidence type="ECO:0000313" key="6">
    <source>
        <dbReference type="Proteomes" id="UP000248724"/>
    </source>
</evidence>
<comment type="caution">
    <text evidence="5">The sequence shown here is derived from an EMBL/GenBank/DDBJ whole genome shotgun (WGS) entry which is preliminary data.</text>
</comment>
<keyword evidence="1" id="KW-0175">Coiled coil</keyword>
<dbReference type="Gene3D" id="3.90.550.10">
    <property type="entry name" value="Spore Coat Polysaccharide Biosynthesis Protein SpsA, Chain A"/>
    <property type="match status" value="2"/>
</dbReference>
<name>A0A2W6ARP4_9BACT</name>
<dbReference type="SUPFAM" id="SSF53448">
    <property type="entry name" value="Nucleotide-diphospho-sugar transferases"/>
    <property type="match status" value="2"/>
</dbReference>
<dbReference type="Proteomes" id="UP000248724">
    <property type="component" value="Unassembled WGS sequence"/>
</dbReference>
<reference evidence="4 7" key="3">
    <citation type="submission" date="2020-10" db="EMBL/GenBank/DDBJ databases">
        <title>Ca. Dormibacterota MAGs.</title>
        <authorList>
            <person name="Montgomery K."/>
        </authorList>
    </citation>
    <scope>NUCLEOTIDE SEQUENCE [LARGE SCALE GENOMIC DNA]</scope>
    <source>
        <strain evidence="4">SC8812_S17_18</strain>
    </source>
</reference>
<dbReference type="CDD" id="cd02440">
    <property type="entry name" value="AdoMet_MTases"/>
    <property type="match status" value="1"/>
</dbReference>
<gene>
    <name evidence="5" type="ORF">DLM65_07910</name>
    <name evidence="4" type="ORF">JF886_09015</name>
</gene>
<reference evidence="5 6" key="1">
    <citation type="journal article" date="2017" name="Nature">
        <title>Atmospheric trace gases support primary production in Antarctic desert surface soil.</title>
        <authorList>
            <person name="Ji M."/>
            <person name="Greening C."/>
            <person name="Vanwonterghem I."/>
            <person name="Carere C.R."/>
            <person name="Bay S.K."/>
            <person name="Steen J.A."/>
            <person name="Montgomery K."/>
            <person name="Lines T."/>
            <person name="Beardall J."/>
            <person name="van Dorst J."/>
            <person name="Snape I."/>
            <person name="Stott M.B."/>
            <person name="Hugenholtz P."/>
            <person name="Ferrari B.C."/>
        </authorList>
    </citation>
    <scope>NUCLEOTIDE SEQUENCE [LARGE SCALE GENOMIC DNA]</scope>
    <source>
        <strain evidence="5">RRmetagenome_bin12</strain>
    </source>
</reference>
<dbReference type="Gene3D" id="3.40.50.150">
    <property type="entry name" value="Vaccinia Virus protein VP39"/>
    <property type="match status" value="1"/>
</dbReference>
<dbReference type="SUPFAM" id="SSF53335">
    <property type="entry name" value="S-adenosyl-L-methionine-dependent methyltransferases"/>
    <property type="match status" value="1"/>
</dbReference>
<feature type="region of interest" description="Disordered" evidence="2">
    <location>
        <begin position="1"/>
        <end position="21"/>
    </location>
</feature>
<dbReference type="EMBL" id="JAEKNS010000094">
    <property type="protein sequence ID" value="MBJ7594982.1"/>
    <property type="molecule type" value="Genomic_DNA"/>
</dbReference>
<reference evidence="5" key="2">
    <citation type="submission" date="2018-05" db="EMBL/GenBank/DDBJ databases">
        <authorList>
            <person name="Ferrari B."/>
        </authorList>
    </citation>
    <scope>NUCLEOTIDE SEQUENCE</scope>
    <source>
        <strain evidence="5">RRmetagenome_bin12</strain>
    </source>
</reference>
<dbReference type="CDD" id="cd04184">
    <property type="entry name" value="GT2_RfbC_Mx_like"/>
    <property type="match status" value="1"/>
</dbReference>
<dbReference type="CDD" id="cd04186">
    <property type="entry name" value="GT_2_like_c"/>
    <property type="match status" value="1"/>
</dbReference>
<dbReference type="RefSeq" id="WP_337311672.1">
    <property type="nucleotide sequence ID" value="NZ_JAEKNS010000094.1"/>
</dbReference>
<organism evidence="5 6">
    <name type="scientific">Candidatus Aeolococcus gillhamiae</name>
    <dbReference type="NCBI Taxonomy" id="3127015"/>
    <lineage>
        <taxon>Bacteria</taxon>
        <taxon>Bacillati</taxon>
        <taxon>Candidatus Dormiibacterota</taxon>
        <taxon>Candidatus Dormibacteria</taxon>
        <taxon>Candidatus Aeolococcales</taxon>
        <taxon>Candidatus Aeolococcaceae</taxon>
        <taxon>Candidatus Aeolococcus</taxon>
    </lineage>
</organism>
<feature type="domain" description="Glycosyltransferase 2-like" evidence="3">
    <location>
        <begin position="637"/>
        <end position="754"/>
    </location>
</feature>
<dbReference type="Pfam" id="PF13489">
    <property type="entry name" value="Methyltransf_23"/>
    <property type="match status" value="1"/>
</dbReference>
<feature type="coiled-coil region" evidence="1">
    <location>
        <begin position="211"/>
        <end position="271"/>
    </location>
</feature>
<dbReference type="PANTHER" id="PTHR43179">
    <property type="entry name" value="RHAMNOSYLTRANSFERASE WBBL"/>
    <property type="match status" value="1"/>
</dbReference>
<dbReference type="InterPro" id="IPR029063">
    <property type="entry name" value="SAM-dependent_MTases_sf"/>
</dbReference>
<protein>
    <submittedName>
        <fullName evidence="4">Glycosyltransferase</fullName>
    </submittedName>
</protein>
<accession>A0A934NA72</accession>
<dbReference type="Proteomes" id="UP000606991">
    <property type="component" value="Unassembled WGS sequence"/>
</dbReference>
<accession>A0A2W6ARP4</accession>
<dbReference type="InterPro" id="IPR029044">
    <property type="entry name" value="Nucleotide-diphossugar_trans"/>
</dbReference>
<evidence type="ECO:0000256" key="2">
    <source>
        <dbReference type="SAM" id="MobiDB-lite"/>
    </source>
</evidence>
<dbReference type="EMBL" id="QHBU01000151">
    <property type="protein sequence ID" value="PZR80471.1"/>
    <property type="molecule type" value="Genomic_DNA"/>
</dbReference>
<evidence type="ECO:0000256" key="1">
    <source>
        <dbReference type="SAM" id="Coils"/>
    </source>
</evidence>
<dbReference type="PANTHER" id="PTHR43179:SF7">
    <property type="entry name" value="RHAMNOSYLTRANSFERASE WBBL"/>
    <property type="match status" value="1"/>
</dbReference>
<sequence>MTQTESHLPAPGATPAPAKSNKPTYGAAYFASHCGIAYERNDHWLKFFGDVADHIVRDIAPTSSLDVGCAMGFLVEALVDRGVDAYGIDISQYAIDQVRADVRPRCHVGSALEPFGRRFDLISCIEVIEHMSSADAEGVVQNICAHTDDVIFASTPLDYREETHVNVNPPEHWAELFARFGFQRDLTYDVTFLAPWAMRFRRSRDPLPRLVRDYERELWRLRDEAQQRNEVVLSQLTQIENLGGPAAVIESEKLRAENERLSKELGSNQRQLMATTADLSNLRDSGAGRIVDSVQHAVQFIAPPGSRRQHSLHRAVRAAIVLREQGPAGLRKAMRERDRGNVEPIQDQYDKWRARHEPDWEDLNRMRHENRLWTERPQVSIIMPTFNPDEDWLRPAIESVLGQVYENWELCVADDASTAPHVRHILDQFAAADSRIKVVRRSENGGIAAASASALELAAGEFIALLDHDDLLRPHALHRMVELLQTDPELDVMYSDEDMLLPDGSFGKPFFKPGWSPNLLLSVNYVCHFLMLRRALVDRVGGFRPGFDGAQDHDLVLRATEAARHVGHVPDILYAWRQVPGSVALAGDAKMYAYEAGQRAVEEALSRRGLAGRVTRAEDLGRYHVRLDIVDAPHVAIVIPTRDRVELLRACIESIESKSTYTNRSITIIDNDSVDRETLAYLGSVPYQVVRKPGHFNYSRLINLARKSIDAPYMLTVNNDVTVVTPDWIEALLEHVQRPEVGAAGGRLLYPDGRVQHEGIGIGNVRGGYIAANLDAWWMGRVIRDVSAVTGACQMVKTSVFDEVGGYDETLQVGFNDVDFCLRVHKAGYLVVYTPFAELIHPESGSRGKALDPVADYEIFWDRWGVAGGIHDPYLSPHLRDLNPLQLRLDRIPIDR</sequence>
<feature type="domain" description="Glycosyltransferase 2-like" evidence="3">
    <location>
        <begin position="380"/>
        <end position="536"/>
    </location>
</feature>
<dbReference type="InterPro" id="IPR001173">
    <property type="entry name" value="Glyco_trans_2-like"/>
</dbReference>
<dbReference type="Pfam" id="PF00535">
    <property type="entry name" value="Glycos_transf_2"/>
    <property type="match status" value="2"/>
</dbReference>
<evidence type="ECO:0000313" key="7">
    <source>
        <dbReference type="Proteomes" id="UP000606991"/>
    </source>
</evidence>
<dbReference type="GO" id="GO:0016757">
    <property type="term" value="F:glycosyltransferase activity"/>
    <property type="evidence" value="ECO:0007669"/>
    <property type="project" value="UniProtKB-KW"/>
</dbReference>
<evidence type="ECO:0000313" key="4">
    <source>
        <dbReference type="EMBL" id="MBJ7594982.1"/>
    </source>
</evidence>
<proteinExistence type="predicted"/>
<dbReference type="AlphaFoldDB" id="A0A2W6ARP4"/>